<dbReference type="SUPFAM" id="SSF50978">
    <property type="entry name" value="WD40 repeat-like"/>
    <property type="match status" value="1"/>
</dbReference>
<dbReference type="SUPFAM" id="SSF158235">
    <property type="entry name" value="SOCS box-like"/>
    <property type="match status" value="1"/>
</dbReference>
<dbReference type="AlphaFoldDB" id="A0A7I8WB05"/>
<feature type="domain" description="SOCS box" evidence="5">
    <location>
        <begin position="348"/>
        <end position="382"/>
    </location>
</feature>
<dbReference type="PANTHER" id="PTHR15622:SF2">
    <property type="entry name" value="U4_U6 SMALL NUCLEAR RIBONUCLEOPROTEIN PRP4"/>
    <property type="match status" value="1"/>
</dbReference>
<dbReference type="InterPro" id="IPR051983">
    <property type="entry name" value="WSB_SOCS-box_domain"/>
</dbReference>
<evidence type="ECO:0000256" key="1">
    <source>
        <dbReference type="ARBA" id="ARBA00022574"/>
    </source>
</evidence>
<dbReference type="SMART" id="SM00320">
    <property type="entry name" value="WD40"/>
    <property type="match status" value="6"/>
</dbReference>
<keyword evidence="7" id="KW-1185">Reference proteome</keyword>
<dbReference type="Pfam" id="PF00400">
    <property type="entry name" value="WD40"/>
    <property type="match status" value="4"/>
</dbReference>
<reference evidence="6 7" key="1">
    <citation type="submission" date="2020-08" db="EMBL/GenBank/DDBJ databases">
        <authorList>
            <person name="Hejnol A."/>
        </authorList>
    </citation>
    <scope>NUCLEOTIDE SEQUENCE [LARGE SCALE GENOMIC DNA]</scope>
</reference>
<dbReference type="CDD" id="cd03717">
    <property type="entry name" value="SOCS_SOCS_like"/>
    <property type="match status" value="1"/>
</dbReference>
<name>A0A7I8WB05_9ANNE</name>
<evidence type="ECO:0000256" key="3">
    <source>
        <dbReference type="ARBA" id="ARBA00022786"/>
    </source>
</evidence>
<dbReference type="InterPro" id="IPR019775">
    <property type="entry name" value="WD40_repeat_CS"/>
</dbReference>
<keyword evidence="1 4" id="KW-0853">WD repeat</keyword>
<dbReference type="GO" id="GO:0000209">
    <property type="term" value="P:protein polyubiquitination"/>
    <property type="evidence" value="ECO:0007669"/>
    <property type="project" value="TreeGrafter"/>
</dbReference>
<dbReference type="GO" id="GO:0035556">
    <property type="term" value="P:intracellular signal transduction"/>
    <property type="evidence" value="ECO:0007669"/>
    <property type="project" value="InterPro"/>
</dbReference>
<comment type="caution">
    <text evidence="6">The sequence shown here is derived from an EMBL/GenBank/DDBJ whole genome shotgun (WGS) entry which is preliminary data.</text>
</comment>
<dbReference type="OrthoDB" id="538223at2759"/>
<protein>
    <submittedName>
        <fullName evidence="6">DgyrCDS13571</fullName>
    </submittedName>
</protein>
<organism evidence="6 7">
    <name type="scientific">Dimorphilus gyrociliatus</name>
    <dbReference type="NCBI Taxonomy" id="2664684"/>
    <lineage>
        <taxon>Eukaryota</taxon>
        <taxon>Metazoa</taxon>
        <taxon>Spiralia</taxon>
        <taxon>Lophotrochozoa</taxon>
        <taxon>Annelida</taxon>
        <taxon>Polychaeta</taxon>
        <taxon>Polychaeta incertae sedis</taxon>
        <taxon>Dinophilidae</taxon>
        <taxon>Dimorphilus</taxon>
    </lineage>
</organism>
<dbReference type="Proteomes" id="UP000549394">
    <property type="component" value="Unassembled WGS sequence"/>
</dbReference>
<evidence type="ECO:0000256" key="4">
    <source>
        <dbReference type="PROSITE-ProRule" id="PRU00221"/>
    </source>
</evidence>
<dbReference type="InterPro" id="IPR036322">
    <property type="entry name" value="WD40_repeat_dom_sf"/>
</dbReference>
<evidence type="ECO:0000256" key="2">
    <source>
        <dbReference type="ARBA" id="ARBA00022737"/>
    </source>
</evidence>
<dbReference type="EMBL" id="CAJFCJ010000026">
    <property type="protein sequence ID" value="CAD5125332.1"/>
    <property type="molecule type" value="Genomic_DNA"/>
</dbReference>
<dbReference type="PROSITE" id="PS00678">
    <property type="entry name" value="WD_REPEATS_1"/>
    <property type="match status" value="1"/>
</dbReference>
<proteinExistence type="predicted"/>
<dbReference type="PANTHER" id="PTHR15622">
    <property type="entry name" value="WD40 REPEAT PROTEIN"/>
    <property type="match status" value="1"/>
</dbReference>
<accession>A0A7I8WB05</accession>
<evidence type="ECO:0000313" key="6">
    <source>
        <dbReference type="EMBL" id="CAD5125332.1"/>
    </source>
</evidence>
<dbReference type="Pfam" id="PF07525">
    <property type="entry name" value="SOCS_box"/>
    <property type="match status" value="1"/>
</dbReference>
<dbReference type="PROSITE" id="PS50294">
    <property type="entry name" value="WD_REPEATS_REGION"/>
    <property type="match status" value="1"/>
</dbReference>
<evidence type="ECO:0000313" key="7">
    <source>
        <dbReference type="Proteomes" id="UP000549394"/>
    </source>
</evidence>
<dbReference type="PROSITE" id="PS50082">
    <property type="entry name" value="WD_REPEATS_2"/>
    <property type="match status" value="3"/>
</dbReference>
<dbReference type="SMART" id="SM00969">
    <property type="entry name" value="SOCS_box"/>
    <property type="match status" value="1"/>
</dbReference>
<keyword evidence="2" id="KW-0677">Repeat</keyword>
<dbReference type="InterPro" id="IPR015943">
    <property type="entry name" value="WD40/YVTN_repeat-like_dom_sf"/>
</dbReference>
<feature type="repeat" description="WD" evidence="4">
    <location>
        <begin position="215"/>
        <end position="256"/>
    </location>
</feature>
<dbReference type="Gene3D" id="1.10.750.20">
    <property type="entry name" value="SOCS box"/>
    <property type="match status" value="1"/>
</dbReference>
<dbReference type="InterPro" id="IPR001496">
    <property type="entry name" value="SOCS_box"/>
</dbReference>
<sequence>MASLSDNAQVIHQLRSVEIIQNWKAGKESWCCAWSDDGTYFAWSKGQRQLALIPWNNDKNCPINVNNTDENNQIIRRKSETTIDAGDLIWSLAFGSNKIKKDLVLAIGLQFGRIRIWKVDTATAVLDLVDHTNIVRSLCFAPDGSMRLLSCGRDCLLKFWQVNDYGNMFKTIKVKGPSWLYSCAWSPDATAIAVTGKSRYAELFDGKTYNKIARLEGHHHDVVSSHFSPDSQFLATASYDSTVIIWHVQCATKLRDFGHLFPMPSAIYAAGENDAFVRGVSYSQDGVHVASVADDGYVRFWNIESDIDVPQSIASLSHILCCSFSPNGRVLAVGDRYGTVSFVESPVQIPTLQHLSRCTTLKYTAVEDIVKLPLPFRLKNYLNFVVSTSA</sequence>
<dbReference type="PROSITE" id="PS50225">
    <property type="entry name" value="SOCS"/>
    <property type="match status" value="1"/>
</dbReference>
<gene>
    <name evidence="6" type="ORF">DGYR_LOCUS12718</name>
</gene>
<evidence type="ECO:0000259" key="5">
    <source>
        <dbReference type="PROSITE" id="PS50225"/>
    </source>
</evidence>
<keyword evidence="3" id="KW-0833">Ubl conjugation pathway</keyword>
<feature type="repeat" description="WD" evidence="4">
    <location>
        <begin position="128"/>
        <end position="163"/>
    </location>
</feature>
<feature type="repeat" description="WD" evidence="4">
    <location>
        <begin position="270"/>
        <end position="305"/>
    </location>
</feature>
<dbReference type="Gene3D" id="2.130.10.10">
    <property type="entry name" value="YVTN repeat-like/Quinoprotein amine dehydrogenase"/>
    <property type="match status" value="3"/>
</dbReference>
<dbReference type="InterPro" id="IPR001680">
    <property type="entry name" value="WD40_rpt"/>
</dbReference>
<dbReference type="InterPro" id="IPR036036">
    <property type="entry name" value="SOCS_box-like_dom_sf"/>
</dbReference>